<feature type="domain" description="HD-GYP" evidence="1">
    <location>
        <begin position="1"/>
        <end position="65"/>
    </location>
</feature>
<dbReference type="PROSITE" id="PS51832">
    <property type="entry name" value="HD_GYP"/>
    <property type="match status" value="1"/>
</dbReference>
<dbReference type="PANTHER" id="PTHR45228:SF1">
    <property type="entry name" value="CYCLIC DI-GMP PHOSPHODIESTERASE TM_0186"/>
    <property type="match status" value="1"/>
</dbReference>
<sequence length="65" mass="7692">MARIVQLLDIYDALTHKRSYKKTFSQEKAIAIIQEEAKRGWYQPILIEQLVEFVRKQTEKTPIAD</sequence>
<protein>
    <submittedName>
        <fullName evidence="2">HD domain-containing phosphohydrolase</fullName>
    </submittedName>
</protein>
<dbReference type="Pfam" id="PF13487">
    <property type="entry name" value="HD_5"/>
    <property type="match status" value="1"/>
</dbReference>
<gene>
    <name evidence="2" type="ORF">V2H45_24445</name>
</gene>
<keyword evidence="3" id="KW-1185">Reference proteome</keyword>
<reference evidence="2" key="1">
    <citation type="submission" date="2024-01" db="EMBL/GenBank/DDBJ databases">
        <title>Bank of Algae and Cyanobacteria of the Azores (BACA) strain genomes.</title>
        <authorList>
            <person name="Luz R."/>
            <person name="Cordeiro R."/>
            <person name="Fonseca A."/>
            <person name="Goncalves V."/>
        </authorList>
    </citation>
    <scope>NUCLEOTIDE SEQUENCE</scope>
    <source>
        <strain evidence="2">BACA0141</strain>
    </source>
</reference>
<dbReference type="Gene3D" id="1.10.3210.10">
    <property type="entry name" value="Hypothetical protein af1432"/>
    <property type="match status" value="1"/>
</dbReference>
<evidence type="ECO:0000313" key="2">
    <source>
        <dbReference type="EMBL" id="MEE3719895.1"/>
    </source>
</evidence>
<dbReference type="EMBL" id="JAZBJZ010000186">
    <property type="protein sequence ID" value="MEE3719895.1"/>
    <property type="molecule type" value="Genomic_DNA"/>
</dbReference>
<dbReference type="RefSeq" id="WP_330486332.1">
    <property type="nucleotide sequence ID" value="NZ_JAZBJZ010000186.1"/>
</dbReference>
<comment type="caution">
    <text evidence="2">The sequence shown here is derived from an EMBL/GenBank/DDBJ whole genome shotgun (WGS) entry which is preliminary data.</text>
</comment>
<dbReference type="AlphaFoldDB" id="A0AAW9Q9M4"/>
<dbReference type="Proteomes" id="UP001333818">
    <property type="component" value="Unassembled WGS sequence"/>
</dbReference>
<dbReference type="InterPro" id="IPR037522">
    <property type="entry name" value="HD_GYP_dom"/>
</dbReference>
<proteinExistence type="predicted"/>
<accession>A0AAW9Q9M4</accession>
<dbReference type="InterPro" id="IPR052020">
    <property type="entry name" value="Cyclic_di-GMP/3'3'-cGAMP_PDE"/>
</dbReference>
<evidence type="ECO:0000259" key="1">
    <source>
        <dbReference type="PROSITE" id="PS51832"/>
    </source>
</evidence>
<dbReference type="SUPFAM" id="SSF109604">
    <property type="entry name" value="HD-domain/PDEase-like"/>
    <property type="match status" value="1"/>
</dbReference>
<dbReference type="PANTHER" id="PTHR45228">
    <property type="entry name" value="CYCLIC DI-GMP PHOSPHODIESTERASE TM_0186-RELATED"/>
    <property type="match status" value="1"/>
</dbReference>
<name>A0AAW9Q9M4_9CYAN</name>
<organism evidence="2 3">
    <name type="scientific">Tumidithrix elongata BACA0141</name>
    <dbReference type="NCBI Taxonomy" id="2716417"/>
    <lineage>
        <taxon>Bacteria</taxon>
        <taxon>Bacillati</taxon>
        <taxon>Cyanobacteriota</taxon>
        <taxon>Cyanophyceae</taxon>
        <taxon>Pseudanabaenales</taxon>
        <taxon>Pseudanabaenaceae</taxon>
        <taxon>Tumidithrix</taxon>
        <taxon>Tumidithrix elongata</taxon>
    </lineage>
</organism>
<evidence type="ECO:0000313" key="3">
    <source>
        <dbReference type="Proteomes" id="UP001333818"/>
    </source>
</evidence>